<keyword evidence="1" id="KW-1003">Cell membrane</keyword>
<evidence type="ECO:0000313" key="9">
    <source>
        <dbReference type="EMBL" id="CAB4939072.1"/>
    </source>
</evidence>
<accession>A0A6J7R7T3</accession>
<organism evidence="10">
    <name type="scientific">freshwater metagenome</name>
    <dbReference type="NCBI Taxonomy" id="449393"/>
    <lineage>
        <taxon>unclassified sequences</taxon>
        <taxon>metagenomes</taxon>
        <taxon>ecological metagenomes</taxon>
    </lineage>
</organism>
<evidence type="ECO:0000256" key="7">
    <source>
        <dbReference type="SAM" id="MobiDB-lite"/>
    </source>
</evidence>
<evidence type="ECO:0000256" key="4">
    <source>
        <dbReference type="ARBA" id="ARBA00023136"/>
    </source>
</evidence>
<dbReference type="GO" id="GO:0016829">
    <property type="term" value="F:lyase activity"/>
    <property type="evidence" value="ECO:0007669"/>
    <property type="project" value="UniProtKB-KW"/>
</dbReference>
<feature type="region of interest" description="Disordered" evidence="7">
    <location>
        <begin position="1"/>
        <end position="29"/>
    </location>
</feature>
<dbReference type="Pfam" id="PF02618">
    <property type="entry name" value="YceG"/>
    <property type="match status" value="1"/>
</dbReference>
<evidence type="ECO:0000256" key="8">
    <source>
        <dbReference type="SAM" id="Phobius"/>
    </source>
</evidence>
<dbReference type="InterPro" id="IPR003770">
    <property type="entry name" value="MLTG-like"/>
</dbReference>
<keyword evidence="2 8" id="KW-0812">Transmembrane</keyword>
<keyword evidence="3 8" id="KW-1133">Transmembrane helix</keyword>
<dbReference type="HAMAP" id="MF_02065">
    <property type="entry name" value="MltG"/>
    <property type="match status" value="1"/>
</dbReference>
<evidence type="ECO:0000256" key="6">
    <source>
        <dbReference type="ARBA" id="ARBA00023316"/>
    </source>
</evidence>
<evidence type="ECO:0000256" key="5">
    <source>
        <dbReference type="ARBA" id="ARBA00023239"/>
    </source>
</evidence>
<protein>
    <submittedName>
        <fullName evidence="10">Unannotated protein</fullName>
    </submittedName>
</protein>
<keyword evidence="6" id="KW-0961">Cell wall biogenesis/degradation</keyword>
<evidence type="ECO:0000256" key="1">
    <source>
        <dbReference type="ARBA" id="ARBA00022475"/>
    </source>
</evidence>
<dbReference type="NCBIfam" id="TIGR00247">
    <property type="entry name" value="endolytic transglycosylase MltG"/>
    <property type="match status" value="1"/>
</dbReference>
<dbReference type="GO" id="GO:0071555">
    <property type="term" value="P:cell wall organization"/>
    <property type="evidence" value="ECO:0007669"/>
    <property type="project" value="UniProtKB-KW"/>
</dbReference>
<evidence type="ECO:0000256" key="2">
    <source>
        <dbReference type="ARBA" id="ARBA00022692"/>
    </source>
</evidence>
<evidence type="ECO:0000256" key="3">
    <source>
        <dbReference type="ARBA" id="ARBA00022989"/>
    </source>
</evidence>
<dbReference type="CDD" id="cd08010">
    <property type="entry name" value="MltG_like"/>
    <property type="match status" value="1"/>
</dbReference>
<dbReference type="PANTHER" id="PTHR30518">
    <property type="entry name" value="ENDOLYTIC MUREIN TRANSGLYCOSYLASE"/>
    <property type="match status" value="1"/>
</dbReference>
<proteinExistence type="inferred from homology"/>
<name>A0A6J7R7T3_9ZZZZ</name>
<dbReference type="EMBL" id="CAFBND010000029">
    <property type="protein sequence ID" value="CAB4939072.1"/>
    <property type="molecule type" value="Genomic_DNA"/>
</dbReference>
<evidence type="ECO:0000313" key="10">
    <source>
        <dbReference type="EMBL" id="CAB5024778.1"/>
    </source>
</evidence>
<reference evidence="10" key="1">
    <citation type="submission" date="2020-05" db="EMBL/GenBank/DDBJ databases">
        <authorList>
            <person name="Chiriac C."/>
            <person name="Salcher M."/>
            <person name="Ghai R."/>
            <person name="Kavagutti S V."/>
        </authorList>
    </citation>
    <scope>NUCLEOTIDE SEQUENCE</scope>
</reference>
<keyword evidence="5" id="KW-0456">Lyase</keyword>
<dbReference type="PANTHER" id="PTHR30518:SF2">
    <property type="entry name" value="ENDOLYTIC MUREIN TRANSGLYCOSYLASE"/>
    <property type="match status" value="1"/>
</dbReference>
<gene>
    <name evidence="9" type="ORF">UFOPK3752_00935</name>
    <name evidence="10" type="ORF">UFOPK4150_00461</name>
</gene>
<dbReference type="Gene3D" id="3.30.1490.480">
    <property type="entry name" value="Endolytic murein transglycosylase"/>
    <property type="match status" value="1"/>
</dbReference>
<keyword evidence="4 8" id="KW-0472">Membrane</keyword>
<feature type="transmembrane region" description="Helical" evidence="8">
    <location>
        <begin position="34"/>
        <end position="52"/>
    </location>
</feature>
<sequence>MSQLGLNMTADDLPPRGRRRREPSEGGGSARRPLMLALLALVVIVLAVVVAIRSLGTTVNDFTGEGTGSVSIVVAKGDSIRAIGRTLADAGVVASEDAFVNAADSDARAQGIAPGTYELRSAMSGAAAVTLLLDPQARQINKVAIPEGWRLSRTLAAAAKSTGLSVDALRESLIRAPSLGLPAYANGKVEGFLFPATYEFSPDASADGVISAMLTRFNQSASQLDLEKASAAVGLTPMQALTVASILEIEALPADYDKVARVIYNRLKAGMPLQMDSTVNYALGKANLRLTAEQLKTVSLYNTYLHKGLPPGPINSPGDAAIAAALNPADGTWLYFVATDPSSKTTEFATTYKEFLVLKRKFQASGG</sequence>
<dbReference type="EMBL" id="CAFBPU010000007">
    <property type="protein sequence ID" value="CAB5024778.1"/>
    <property type="molecule type" value="Genomic_DNA"/>
</dbReference>
<dbReference type="AlphaFoldDB" id="A0A6J7R7T3"/>